<feature type="transmembrane region" description="Helical" evidence="6">
    <location>
        <begin position="180"/>
        <end position="196"/>
    </location>
</feature>
<dbReference type="AlphaFoldDB" id="T1JNL9"/>
<organism evidence="7 8">
    <name type="scientific">Strigamia maritima</name>
    <name type="common">European centipede</name>
    <name type="synonym">Geophilus maritimus</name>
    <dbReference type="NCBI Taxonomy" id="126957"/>
    <lineage>
        <taxon>Eukaryota</taxon>
        <taxon>Metazoa</taxon>
        <taxon>Ecdysozoa</taxon>
        <taxon>Arthropoda</taxon>
        <taxon>Myriapoda</taxon>
        <taxon>Chilopoda</taxon>
        <taxon>Pleurostigmophora</taxon>
        <taxon>Geophilomorpha</taxon>
        <taxon>Linotaeniidae</taxon>
        <taxon>Strigamia</taxon>
    </lineage>
</organism>
<keyword evidence="5 6" id="KW-0472">Membrane</keyword>
<feature type="transmembrane region" description="Helical" evidence="6">
    <location>
        <begin position="361"/>
        <end position="392"/>
    </location>
</feature>
<comment type="subcellular location">
    <subcellularLocation>
        <location evidence="1">Cell membrane</location>
        <topology evidence="1">Multi-pass membrane protein</topology>
    </subcellularLocation>
</comment>
<dbReference type="GO" id="GO:0005886">
    <property type="term" value="C:plasma membrane"/>
    <property type="evidence" value="ECO:0007669"/>
    <property type="project" value="UniProtKB-SubCell"/>
</dbReference>
<feature type="transmembrane region" description="Helical" evidence="6">
    <location>
        <begin position="56"/>
        <end position="80"/>
    </location>
</feature>
<reference evidence="7" key="2">
    <citation type="submission" date="2015-02" db="UniProtKB">
        <authorList>
            <consortium name="EnsemblMetazoa"/>
        </authorList>
    </citation>
    <scope>IDENTIFICATION</scope>
</reference>
<evidence type="ECO:0000313" key="8">
    <source>
        <dbReference type="Proteomes" id="UP000014500"/>
    </source>
</evidence>
<protein>
    <recommendedName>
        <fullName evidence="9">Gustatory receptor</fullName>
    </recommendedName>
</protein>
<feature type="transmembrane region" description="Helical" evidence="6">
    <location>
        <begin position="262"/>
        <end position="280"/>
    </location>
</feature>
<dbReference type="Proteomes" id="UP000014500">
    <property type="component" value="Unassembled WGS sequence"/>
</dbReference>
<evidence type="ECO:0000256" key="1">
    <source>
        <dbReference type="ARBA" id="ARBA00004651"/>
    </source>
</evidence>
<evidence type="ECO:0008006" key="9">
    <source>
        <dbReference type="Google" id="ProtNLM"/>
    </source>
</evidence>
<dbReference type="PhylomeDB" id="T1JNL9"/>
<dbReference type="GO" id="GO:0050909">
    <property type="term" value="P:sensory perception of taste"/>
    <property type="evidence" value="ECO:0007669"/>
    <property type="project" value="InterPro"/>
</dbReference>
<dbReference type="InterPro" id="IPR013604">
    <property type="entry name" value="7TM_chemorcpt"/>
</dbReference>
<keyword evidence="8" id="KW-1185">Reference proteome</keyword>
<keyword evidence="2" id="KW-1003">Cell membrane</keyword>
<evidence type="ECO:0000256" key="2">
    <source>
        <dbReference type="ARBA" id="ARBA00022475"/>
    </source>
</evidence>
<keyword evidence="3 6" id="KW-0812">Transmembrane</keyword>
<dbReference type="HOGENOM" id="CLU_055904_0_0_1"/>
<feature type="transmembrane region" description="Helical" evidence="6">
    <location>
        <begin position="86"/>
        <end position="107"/>
    </location>
</feature>
<keyword evidence="4 6" id="KW-1133">Transmembrane helix</keyword>
<evidence type="ECO:0000256" key="5">
    <source>
        <dbReference type="ARBA" id="ARBA00023136"/>
    </source>
</evidence>
<evidence type="ECO:0000256" key="3">
    <source>
        <dbReference type="ARBA" id="ARBA00022692"/>
    </source>
</evidence>
<reference evidence="8" key="1">
    <citation type="submission" date="2011-05" db="EMBL/GenBank/DDBJ databases">
        <authorList>
            <person name="Richards S.R."/>
            <person name="Qu J."/>
            <person name="Jiang H."/>
            <person name="Jhangiani S.N."/>
            <person name="Agravi P."/>
            <person name="Goodspeed R."/>
            <person name="Gross S."/>
            <person name="Mandapat C."/>
            <person name="Jackson L."/>
            <person name="Mathew T."/>
            <person name="Pu L."/>
            <person name="Thornton R."/>
            <person name="Saada N."/>
            <person name="Wilczek-Boney K.B."/>
            <person name="Lee S."/>
            <person name="Kovar C."/>
            <person name="Wu Y."/>
            <person name="Scherer S.E."/>
            <person name="Worley K.C."/>
            <person name="Muzny D.M."/>
            <person name="Gibbs R."/>
        </authorList>
    </citation>
    <scope>NUCLEOTIDE SEQUENCE</scope>
    <source>
        <strain evidence="8">Brora</strain>
    </source>
</reference>
<evidence type="ECO:0000256" key="4">
    <source>
        <dbReference type="ARBA" id="ARBA00022989"/>
    </source>
</evidence>
<dbReference type="EnsemblMetazoa" id="SMAR015448-RA">
    <property type="protein sequence ID" value="SMAR015448-PA"/>
    <property type="gene ID" value="SMAR015448"/>
</dbReference>
<proteinExistence type="predicted"/>
<evidence type="ECO:0000256" key="6">
    <source>
        <dbReference type="SAM" id="Phobius"/>
    </source>
</evidence>
<feature type="transmembrane region" description="Helical" evidence="6">
    <location>
        <begin position="138"/>
        <end position="160"/>
    </location>
</feature>
<dbReference type="EMBL" id="JH430681">
    <property type="status" value="NOT_ANNOTATED_CDS"/>
    <property type="molecule type" value="Genomic_DNA"/>
</dbReference>
<dbReference type="Pfam" id="PF08395">
    <property type="entry name" value="7tm_7"/>
    <property type="match status" value="1"/>
</dbReference>
<name>T1JNL9_STRMM</name>
<sequence>MMALIHVMPRNIEENLQLRDEYTRKFNRLWARLFGLYGLQLHYDDDENPFPKWKKFVIVLVPHLLTVLFTLRYIILMIRWPQYEMLVALISLTIFNTMSIVNAVFLLRRETKFSALHKILLEVSIKSSENIKRMQRQIYIVLFILAIFNVSLLIDMMTYIRLTDNYIERDFLLYTEFNSHLLRIFIFFEYIFYFIYTQIFFDTTILYFSYMCKLLSLAFKDLNEEMERLFVLTSALTNAKLNKFRRQYRYLSHLAEQISENFSPLLLFWLVALIVIFCMRIRSLKTFSDISISLYCVFEASRVSFLVIVIFNNSFELLSQIRKIKGKVSEIMIFDEDQTEGHQMRISMNSLLLSQTLNADIVGISVSGLFLLSTVSFLNMASTVMTYVVLVYQS</sequence>
<evidence type="ECO:0000313" key="7">
    <source>
        <dbReference type="EnsemblMetazoa" id="SMAR015448-PA"/>
    </source>
</evidence>
<accession>T1JNL9</accession>